<keyword evidence="1" id="KW-0812">Transmembrane</keyword>
<feature type="transmembrane region" description="Helical" evidence="1">
    <location>
        <begin position="37"/>
        <end position="59"/>
    </location>
</feature>
<organism evidence="2 3">
    <name type="scientific">Mucilaginibacter hurinus</name>
    <dbReference type="NCBI Taxonomy" id="2201324"/>
    <lineage>
        <taxon>Bacteria</taxon>
        <taxon>Pseudomonadati</taxon>
        <taxon>Bacteroidota</taxon>
        <taxon>Sphingobacteriia</taxon>
        <taxon>Sphingobacteriales</taxon>
        <taxon>Sphingobacteriaceae</taxon>
        <taxon>Mucilaginibacter</taxon>
    </lineage>
</organism>
<reference evidence="2 3" key="1">
    <citation type="submission" date="2018-05" db="EMBL/GenBank/DDBJ databases">
        <title>Mucilaginibacter hurinus sp. nov., isolated from briquette warehouse soil.</title>
        <authorList>
            <person name="Choi L."/>
        </authorList>
    </citation>
    <scope>NUCLEOTIDE SEQUENCE [LARGE SCALE GENOMIC DNA]</scope>
    <source>
        <strain evidence="2 3">ZR32</strain>
    </source>
</reference>
<gene>
    <name evidence="2" type="ORF">DJ568_02155</name>
</gene>
<dbReference type="RefSeq" id="WP_114003578.1">
    <property type="nucleotide sequence ID" value="NZ_QGDC01000001.1"/>
</dbReference>
<accession>A0A367GV67</accession>
<keyword evidence="3" id="KW-1185">Reference proteome</keyword>
<keyword evidence="1" id="KW-1133">Transmembrane helix</keyword>
<keyword evidence="1" id="KW-0472">Membrane</keyword>
<evidence type="ECO:0000313" key="2">
    <source>
        <dbReference type="EMBL" id="RCH56681.1"/>
    </source>
</evidence>
<dbReference type="InterPro" id="IPR009305">
    <property type="entry name" value="Mpo1-like"/>
</dbReference>
<feature type="transmembrane region" description="Helical" evidence="1">
    <location>
        <begin position="71"/>
        <end position="87"/>
    </location>
</feature>
<dbReference type="EMBL" id="QGDC01000001">
    <property type="protein sequence ID" value="RCH56681.1"/>
    <property type="molecule type" value="Genomic_DNA"/>
</dbReference>
<evidence type="ECO:0000313" key="3">
    <source>
        <dbReference type="Proteomes" id="UP000253209"/>
    </source>
</evidence>
<comment type="caution">
    <text evidence="2">The sequence shown here is derived from an EMBL/GenBank/DDBJ whole genome shotgun (WGS) entry which is preliminary data.</text>
</comment>
<feature type="transmembrane region" description="Helical" evidence="1">
    <location>
        <begin position="120"/>
        <end position="142"/>
    </location>
</feature>
<dbReference type="GO" id="GO:0046521">
    <property type="term" value="P:sphingoid catabolic process"/>
    <property type="evidence" value="ECO:0007669"/>
    <property type="project" value="TreeGrafter"/>
</dbReference>
<evidence type="ECO:0000256" key="1">
    <source>
        <dbReference type="SAM" id="Phobius"/>
    </source>
</evidence>
<dbReference type="AlphaFoldDB" id="A0A367GV67"/>
<dbReference type="Pfam" id="PF06127">
    <property type="entry name" value="Mpo1-like"/>
    <property type="match status" value="1"/>
</dbReference>
<evidence type="ECO:0008006" key="4">
    <source>
        <dbReference type="Google" id="ProtNLM"/>
    </source>
</evidence>
<proteinExistence type="predicted"/>
<dbReference type="GO" id="GO:0016020">
    <property type="term" value="C:membrane"/>
    <property type="evidence" value="ECO:0007669"/>
    <property type="project" value="GOC"/>
</dbReference>
<sequence length="175" mass="20366">MVKNKIPGKHQPLKQQRHIDQLFAEYTAYHQHPTNKLLQVIFIPLFILGLFGLVWAIPFPHLKFLGERNDMFNWASVLIGVSIYFYYRLSPVISYFILFTLFILSYIITLIQQFQPNGSALWQVSLLILIIGVTGIWLGYAAEKKNPGFGVRLKHIFIAPAYLWHIVLNKFSVKY</sequence>
<dbReference type="Proteomes" id="UP000253209">
    <property type="component" value="Unassembled WGS sequence"/>
</dbReference>
<dbReference type="PANTHER" id="PTHR28026">
    <property type="entry name" value="DUF962 DOMAIN PROTEIN (AFU_ORTHOLOGUE AFUA_8G05310)"/>
    <property type="match status" value="1"/>
</dbReference>
<name>A0A367GV67_9SPHI</name>
<dbReference type="PANTHER" id="PTHR28026:SF9">
    <property type="entry name" value="2-HYDROXY-PALMITIC ACID DIOXYGENASE MPO1"/>
    <property type="match status" value="1"/>
</dbReference>
<feature type="transmembrane region" description="Helical" evidence="1">
    <location>
        <begin position="94"/>
        <end position="114"/>
    </location>
</feature>
<dbReference type="OrthoDB" id="5515308at2"/>
<protein>
    <recommendedName>
        <fullName evidence="4">DUF962 domain-containing protein</fullName>
    </recommendedName>
</protein>